<evidence type="ECO:0000259" key="2">
    <source>
        <dbReference type="Pfam" id="PF05569"/>
    </source>
</evidence>
<dbReference type="RefSeq" id="WP_146799342.1">
    <property type="nucleotide sequence ID" value="NZ_VOLP01000011.1"/>
</dbReference>
<evidence type="ECO:0000313" key="3">
    <source>
        <dbReference type="EMBL" id="TWX60165.1"/>
    </source>
</evidence>
<dbReference type="OrthoDB" id="7057814at2"/>
<keyword evidence="4" id="KW-0378">Hydrolase</keyword>
<name>A0A5C6QJM3_9GAMM</name>
<keyword evidence="1" id="KW-1133">Transmembrane helix</keyword>
<feature type="transmembrane region" description="Helical" evidence="1">
    <location>
        <begin position="92"/>
        <end position="115"/>
    </location>
</feature>
<keyword evidence="5" id="KW-1185">Reference proteome</keyword>
<keyword evidence="1" id="KW-0812">Transmembrane</keyword>
<gene>
    <name evidence="3" type="ORF">ESZ26_08620</name>
    <name evidence="4" type="ORF">ESZ27_06810</name>
</gene>
<dbReference type="AlphaFoldDB" id="A0A5C6QJM3"/>
<feature type="transmembrane region" description="Helical" evidence="1">
    <location>
        <begin position="49"/>
        <end position="72"/>
    </location>
</feature>
<feature type="transmembrane region" description="Helical" evidence="1">
    <location>
        <begin position="293"/>
        <end position="316"/>
    </location>
</feature>
<evidence type="ECO:0000256" key="1">
    <source>
        <dbReference type="SAM" id="Phobius"/>
    </source>
</evidence>
<dbReference type="Gene3D" id="3.30.2010.10">
    <property type="entry name" value="Metalloproteases ('zincins'), catalytic domain"/>
    <property type="match status" value="1"/>
</dbReference>
<keyword evidence="4" id="KW-0645">Protease</keyword>
<feature type="domain" description="Peptidase M56" evidence="2">
    <location>
        <begin position="98"/>
        <end position="277"/>
    </location>
</feature>
<dbReference type="PANTHER" id="PTHR34978:SF3">
    <property type="entry name" value="SLR0241 PROTEIN"/>
    <property type="match status" value="1"/>
</dbReference>
<dbReference type="PANTHER" id="PTHR34978">
    <property type="entry name" value="POSSIBLE SENSOR-TRANSDUCER PROTEIN BLAR"/>
    <property type="match status" value="1"/>
</dbReference>
<dbReference type="EMBL" id="VOLQ01000009">
    <property type="protein sequence ID" value="TWX69041.1"/>
    <property type="molecule type" value="Genomic_DNA"/>
</dbReference>
<dbReference type="GO" id="GO:0006508">
    <property type="term" value="P:proteolysis"/>
    <property type="evidence" value="ECO:0007669"/>
    <property type="project" value="UniProtKB-KW"/>
</dbReference>
<accession>A0A5C6QJM3</accession>
<evidence type="ECO:0000313" key="5">
    <source>
        <dbReference type="Proteomes" id="UP000321525"/>
    </source>
</evidence>
<dbReference type="Pfam" id="PF05569">
    <property type="entry name" value="Peptidase_M56"/>
    <property type="match status" value="1"/>
</dbReference>
<protein>
    <submittedName>
        <fullName evidence="4">M48 family metalloprotease</fullName>
    </submittedName>
</protein>
<dbReference type="Proteomes" id="UP000321525">
    <property type="component" value="Unassembled WGS sequence"/>
</dbReference>
<dbReference type="CDD" id="cd07326">
    <property type="entry name" value="M56_BlaR1_MecR1_like"/>
    <property type="match status" value="1"/>
</dbReference>
<organism evidence="4 6">
    <name type="scientific">Colwellia hornerae</name>
    <dbReference type="NCBI Taxonomy" id="89402"/>
    <lineage>
        <taxon>Bacteria</taxon>
        <taxon>Pseudomonadati</taxon>
        <taxon>Pseudomonadota</taxon>
        <taxon>Gammaproteobacteria</taxon>
        <taxon>Alteromonadales</taxon>
        <taxon>Colwelliaceae</taxon>
        <taxon>Colwellia</taxon>
    </lineage>
</organism>
<keyword evidence="1" id="KW-0472">Membrane</keyword>
<dbReference type="InterPro" id="IPR008756">
    <property type="entry name" value="Peptidase_M56"/>
</dbReference>
<reference evidence="4 6" key="1">
    <citation type="submission" date="2019-07" db="EMBL/GenBank/DDBJ databases">
        <title>Genomes of sea-ice associated Colwellia species.</title>
        <authorList>
            <person name="Bowman J.P."/>
        </authorList>
    </citation>
    <scope>NUCLEOTIDE SEQUENCE [LARGE SCALE GENOMIC DNA]</scope>
    <source>
        <strain evidence="3 5">ACAM 607</strain>
        <strain evidence="4 6">IC036</strain>
    </source>
</reference>
<keyword evidence="4" id="KW-0482">Metalloprotease</keyword>
<comment type="caution">
    <text evidence="4">The sequence shown here is derived from an EMBL/GenBank/DDBJ whole genome shotgun (WGS) entry which is preliminary data.</text>
</comment>
<feature type="transmembrane region" description="Helical" evidence="1">
    <location>
        <begin position="6"/>
        <end position="29"/>
    </location>
</feature>
<dbReference type="EMBL" id="VOLR01000010">
    <property type="protein sequence ID" value="TWX60165.1"/>
    <property type="molecule type" value="Genomic_DNA"/>
</dbReference>
<sequence>MIFGHWALAFNLLTIAVLAFIVANSLVSLAFWSVKNKIQRYTVSTRKSLLWLCVLSPWIIALSVTLLFSPLFQSGAMFVWLTELAHWHHPNIYYFLSWHSISLLLFIGFSLTIAVRSLVVAYKNHYQIILLRTLATKKSENVFIIDSSIPTAFTGGLIKPSCFISTGLMEQLDSDDIEIIIQHELAHLHYADPLKKWVFSLLSSYFSPNVKQILKSMMAITMEQAADSFFVKTQQQAHNVASTLVRFTKLAAKYSIHEQFKSELLVHFCRQSIEQRVVELLNETQLKAFPMKLVLLTIILLAVISMTSVDSLHHAIETLFDH</sequence>
<dbReference type="InterPro" id="IPR052173">
    <property type="entry name" value="Beta-lactam_resp_regulator"/>
</dbReference>
<dbReference type="Proteomes" id="UP000321917">
    <property type="component" value="Unassembled WGS sequence"/>
</dbReference>
<proteinExistence type="predicted"/>
<evidence type="ECO:0000313" key="4">
    <source>
        <dbReference type="EMBL" id="TWX69041.1"/>
    </source>
</evidence>
<dbReference type="GO" id="GO:0008237">
    <property type="term" value="F:metallopeptidase activity"/>
    <property type="evidence" value="ECO:0007669"/>
    <property type="project" value="UniProtKB-KW"/>
</dbReference>
<evidence type="ECO:0000313" key="6">
    <source>
        <dbReference type="Proteomes" id="UP000321917"/>
    </source>
</evidence>